<gene>
    <name evidence="2" type="ORF">GCM10017771_65350</name>
</gene>
<comment type="caution">
    <text evidence="2">The sequence shown here is derived from an EMBL/GenBank/DDBJ whole genome shotgun (WGS) entry which is preliminary data.</text>
</comment>
<dbReference type="Proteomes" id="UP000603227">
    <property type="component" value="Unassembled WGS sequence"/>
</dbReference>
<name>A0A919DI74_9ACTN</name>
<evidence type="ECO:0000313" key="3">
    <source>
        <dbReference type="Proteomes" id="UP000603227"/>
    </source>
</evidence>
<evidence type="ECO:0000313" key="2">
    <source>
        <dbReference type="EMBL" id="GHE45001.1"/>
    </source>
</evidence>
<dbReference type="EMBL" id="BNAT01000028">
    <property type="protein sequence ID" value="GHE45001.1"/>
    <property type="molecule type" value="Genomic_DNA"/>
</dbReference>
<sequence length="70" mass="7514">MPCFRLGHTNLTGSQQRVVEAEWPPSQGPFGLPRTSAKGQRAWEEPTARAPSRLGGTGSPSQLPEADART</sequence>
<reference evidence="2" key="1">
    <citation type="journal article" date="2014" name="Int. J. Syst. Evol. Microbiol.">
        <title>Complete genome sequence of Corynebacterium casei LMG S-19264T (=DSM 44701T), isolated from a smear-ripened cheese.</title>
        <authorList>
            <consortium name="US DOE Joint Genome Institute (JGI-PGF)"/>
            <person name="Walter F."/>
            <person name="Albersmeier A."/>
            <person name="Kalinowski J."/>
            <person name="Ruckert C."/>
        </authorList>
    </citation>
    <scope>NUCLEOTIDE SEQUENCE</scope>
    <source>
        <strain evidence="2">CGMCC 4.7403</strain>
    </source>
</reference>
<protein>
    <submittedName>
        <fullName evidence="2">Uncharacterized protein</fullName>
    </submittedName>
</protein>
<keyword evidence="3" id="KW-1185">Reference proteome</keyword>
<proteinExistence type="predicted"/>
<reference evidence="2" key="2">
    <citation type="submission" date="2020-09" db="EMBL/GenBank/DDBJ databases">
        <authorList>
            <person name="Sun Q."/>
            <person name="Zhou Y."/>
        </authorList>
    </citation>
    <scope>NUCLEOTIDE SEQUENCE</scope>
    <source>
        <strain evidence="2">CGMCC 4.7403</strain>
    </source>
</reference>
<feature type="region of interest" description="Disordered" evidence="1">
    <location>
        <begin position="15"/>
        <end position="70"/>
    </location>
</feature>
<organism evidence="2 3">
    <name type="scientific">Streptomyces capitiformicae</name>
    <dbReference type="NCBI Taxonomy" id="2014920"/>
    <lineage>
        <taxon>Bacteria</taxon>
        <taxon>Bacillati</taxon>
        <taxon>Actinomycetota</taxon>
        <taxon>Actinomycetes</taxon>
        <taxon>Kitasatosporales</taxon>
        <taxon>Streptomycetaceae</taxon>
        <taxon>Streptomyces</taxon>
    </lineage>
</organism>
<evidence type="ECO:0000256" key="1">
    <source>
        <dbReference type="SAM" id="MobiDB-lite"/>
    </source>
</evidence>
<dbReference type="AlphaFoldDB" id="A0A919DI74"/>
<accession>A0A919DI74</accession>